<keyword evidence="2" id="KW-0805">Transcription regulation</keyword>
<evidence type="ECO:0000256" key="1">
    <source>
        <dbReference type="ARBA" id="ARBA00004123"/>
    </source>
</evidence>
<comment type="subcellular location">
    <subcellularLocation>
        <location evidence="1">Nucleus</location>
    </subcellularLocation>
</comment>
<dbReference type="GO" id="GO:0003700">
    <property type="term" value="F:DNA-binding transcription factor activity"/>
    <property type="evidence" value="ECO:0007669"/>
    <property type="project" value="InterPro"/>
</dbReference>
<keyword evidence="7" id="KW-1185">Reference proteome</keyword>
<reference evidence="6" key="1">
    <citation type="submission" date="2023-02" db="EMBL/GenBank/DDBJ databases">
        <title>Genome of toxic invasive species Heracleum sosnowskyi carries increased number of genes despite the absence of recent whole-genome duplications.</title>
        <authorList>
            <person name="Schelkunov M."/>
            <person name="Shtratnikova V."/>
            <person name="Makarenko M."/>
            <person name="Klepikova A."/>
            <person name="Omelchenko D."/>
            <person name="Novikova G."/>
            <person name="Obukhova E."/>
            <person name="Bogdanov V."/>
            <person name="Penin A."/>
            <person name="Logacheva M."/>
        </authorList>
    </citation>
    <scope>NUCLEOTIDE SEQUENCE</scope>
    <source>
        <strain evidence="6">Hsosn_3</strain>
        <tissue evidence="6">Leaf</tissue>
    </source>
</reference>
<evidence type="ECO:0000256" key="5">
    <source>
        <dbReference type="ARBA" id="ARBA00023242"/>
    </source>
</evidence>
<dbReference type="PANTHER" id="PTHR31140">
    <property type="entry name" value="B3 DOMAIN-CONTAINING TRANSCRIPTION FACTOR ABI3"/>
    <property type="match status" value="1"/>
</dbReference>
<keyword evidence="4" id="KW-0804">Transcription</keyword>
<evidence type="ECO:0000256" key="3">
    <source>
        <dbReference type="ARBA" id="ARBA00023125"/>
    </source>
</evidence>
<dbReference type="SUPFAM" id="SSF101936">
    <property type="entry name" value="DNA-binding pseudobarrel domain"/>
    <property type="match status" value="1"/>
</dbReference>
<name>A0AAD8MGG9_9APIA</name>
<sequence length="246" mass="28482">MPNQEDESCFIVEGGKEAGEEKMGLDELGVVFFEWQKINKEHFHRLRSRFVLPPQYDSFPDQNGIGPTPRPFAPVYGDQHPAQIYNGNNGVGPARLGAFATKEARKKRMARQRRGSLYHYRHHPHQNQLNKIDLTEKAHPQNPKRQMNHQTSLQAQKQEFRGENNLKLLLQKVFKQSDVGNLGRIVLPKKESETHLPQLDERDGISIAMEDIGNSKVWNLRYSLGLWPNNKSRMYLLEKYRGLCEN</sequence>
<dbReference type="AlphaFoldDB" id="A0AAD8MGG9"/>
<gene>
    <name evidence="6" type="ORF">POM88_038124</name>
</gene>
<evidence type="ECO:0000313" key="6">
    <source>
        <dbReference type="EMBL" id="KAK1372032.1"/>
    </source>
</evidence>
<keyword evidence="5" id="KW-0539">Nucleus</keyword>
<organism evidence="6 7">
    <name type="scientific">Heracleum sosnowskyi</name>
    <dbReference type="NCBI Taxonomy" id="360622"/>
    <lineage>
        <taxon>Eukaryota</taxon>
        <taxon>Viridiplantae</taxon>
        <taxon>Streptophyta</taxon>
        <taxon>Embryophyta</taxon>
        <taxon>Tracheophyta</taxon>
        <taxon>Spermatophyta</taxon>
        <taxon>Magnoliopsida</taxon>
        <taxon>eudicotyledons</taxon>
        <taxon>Gunneridae</taxon>
        <taxon>Pentapetalae</taxon>
        <taxon>asterids</taxon>
        <taxon>campanulids</taxon>
        <taxon>Apiales</taxon>
        <taxon>Apiaceae</taxon>
        <taxon>Apioideae</taxon>
        <taxon>apioid superclade</taxon>
        <taxon>Tordylieae</taxon>
        <taxon>Tordyliinae</taxon>
        <taxon>Heracleum</taxon>
    </lineage>
</organism>
<reference evidence="6" key="2">
    <citation type="submission" date="2023-05" db="EMBL/GenBank/DDBJ databases">
        <authorList>
            <person name="Schelkunov M.I."/>
        </authorList>
    </citation>
    <scope>NUCLEOTIDE SEQUENCE</scope>
    <source>
        <strain evidence="6">Hsosn_3</strain>
        <tissue evidence="6">Leaf</tissue>
    </source>
</reference>
<evidence type="ECO:0000313" key="7">
    <source>
        <dbReference type="Proteomes" id="UP001237642"/>
    </source>
</evidence>
<dbReference type="InterPro" id="IPR015300">
    <property type="entry name" value="DNA-bd_pseudobarrel_sf"/>
</dbReference>
<dbReference type="PANTHER" id="PTHR31140:SF81">
    <property type="entry name" value="B3 DOMAIN-CONTAINING TRANSCRIPTION FACTOR ABI3"/>
    <property type="match status" value="1"/>
</dbReference>
<dbReference type="GO" id="GO:0003677">
    <property type="term" value="F:DNA binding"/>
    <property type="evidence" value="ECO:0007669"/>
    <property type="project" value="UniProtKB-KW"/>
</dbReference>
<dbReference type="InterPro" id="IPR044800">
    <property type="entry name" value="LEC2-like"/>
</dbReference>
<comment type="caution">
    <text evidence="6">The sequence shown here is derived from an EMBL/GenBank/DDBJ whole genome shotgun (WGS) entry which is preliminary data.</text>
</comment>
<dbReference type="Proteomes" id="UP001237642">
    <property type="component" value="Unassembled WGS sequence"/>
</dbReference>
<proteinExistence type="predicted"/>
<evidence type="ECO:0000256" key="2">
    <source>
        <dbReference type="ARBA" id="ARBA00023015"/>
    </source>
</evidence>
<accession>A0AAD8MGG9</accession>
<dbReference type="GO" id="GO:0005634">
    <property type="term" value="C:nucleus"/>
    <property type="evidence" value="ECO:0007669"/>
    <property type="project" value="UniProtKB-SubCell"/>
</dbReference>
<protein>
    <submittedName>
        <fullName evidence="6">Uncharacterized protein</fullName>
    </submittedName>
</protein>
<keyword evidence="3" id="KW-0238">DNA-binding</keyword>
<dbReference type="EMBL" id="JAUIZM010000008">
    <property type="protein sequence ID" value="KAK1372032.1"/>
    <property type="molecule type" value="Genomic_DNA"/>
</dbReference>
<evidence type="ECO:0000256" key="4">
    <source>
        <dbReference type="ARBA" id="ARBA00023163"/>
    </source>
</evidence>
<dbReference type="Gene3D" id="2.40.330.10">
    <property type="entry name" value="DNA-binding pseudobarrel domain"/>
    <property type="match status" value="1"/>
</dbReference>